<feature type="region of interest" description="Disordered" evidence="1">
    <location>
        <begin position="1"/>
        <end position="25"/>
    </location>
</feature>
<reference evidence="2" key="2">
    <citation type="journal article" date="2015" name="Fish Shellfish Immunol.">
        <title>Early steps in the European eel (Anguilla anguilla)-Vibrio vulnificus interaction in the gills: Role of the RtxA13 toxin.</title>
        <authorList>
            <person name="Callol A."/>
            <person name="Pajuelo D."/>
            <person name="Ebbesson L."/>
            <person name="Teles M."/>
            <person name="MacKenzie S."/>
            <person name="Amaro C."/>
        </authorList>
    </citation>
    <scope>NUCLEOTIDE SEQUENCE</scope>
</reference>
<evidence type="ECO:0000256" key="1">
    <source>
        <dbReference type="SAM" id="MobiDB-lite"/>
    </source>
</evidence>
<dbReference type="AlphaFoldDB" id="A0A0E9VGS6"/>
<protein>
    <submittedName>
        <fullName evidence="2">Uncharacterized protein</fullName>
    </submittedName>
</protein>
<reference evidence="2" key="1">
    <citation type="submission" date="2014-11" db="EMBL/GenBank/DDBJ databases">
        <authorList>
            <person name="Amaro Gonzalez C."/>
        </authorList>
    </citation>
    <scope>NUCLEOTIDE SEQUENCE</scope>
</reference>
<dbReference type="EMBL" id="GBXM01031932">
    <property type="protein sequence ID" value="JAH76645.1"/>
    <property type="molecule type" value="Transcribed_RNA"/>
</dbReference>
<name>A0A0E9VGS6_ANGAN</name>
<organism evidence="2">
    <name type="scientific">Anguilla anguilla</name>
    <name type="common">European freshwater eel</name>
    <name type="synonym">Muraena anguilla</name>
    <dbReference type="NCBI Taxonomy" id="7936"/>
    <lineage>
        <taxon>Eukaryota</taxon>
        <taxon>Metazoa</taxon>
        <taxon>Chordata</taxon>
        <taxon>Craniata</taxon>
        <taxon>Vertebrata</taxon>
        <taxon>Euteleostomi</taxon>
        <taxon>Actinopterygii</taxon>
        <taxon>Neopterygii</taxon>
        <taxon>Teleostei</taxon>
        <taxon>Anguilliformes</taxon>
        <taxon>Anguillidae</taxon>
        <taxon>Anguilla</taxon>
    </lineage>
</organism>
<proteinExistence type="predicted"/>
<feature type="compositionally biased region" description="Basic and acidic residues" evidence="1">
    <location>
        <begin position="9"/>
        <end position="19"/>
    </location>
</feature>
<sequence length="61" mass="6596">MSSLSITRGRSDGSAEGKKKTPLRLNSKLPVESGVVHSVDINNLQDFGKCVLYCTGIRLFA</sequence>
<accession>A0A0E9VGS6</accession>
<evidence type="ECO:0000313" key="2">
    <source>
        <dbReference type="EMBL" id="JAH76645.1"/>
    </source>
</evidence>